<dbReference type="AlphaFoldDB" id="A0A6H1ZE06"/>
<dbReference type="InterPro" id="IPR002477">
    <property type="entry name" value="Peptidoglycan-bd-like"/>
</dbReference>
<evidence type="ECO:0000259" key="1">
    <source>
        <dbReference type="Pfam" id="PF01471"/>
    </source>
</evidence>
<proteinExistence type="predicted"/>
<dbReference type="InterPro" id="IPR036365">
    <property type="entry name" value="PGBD-like_sf"/>
</dbReference>
<sequence length="367" mass="41944">MIRIGGSVGCRFSRPIIGTTCFEARILQNSEHKFFWVDSQFCITNKIYLIVNIDTFLTGSRWLPTSQALRDFVIATKNQLKSIGATKTNCRFTWDNESNEYCGFDYYWSCLAVIHDALGSEFDLGAGNFHTTRIDWYNSLGNKYSQGYYEVLDVHFQDGMDNESNIDFIAGKFKAIKDGFGIKRIAVTEGNNFWNVSTQRGHDLVKYQINTAENIGCEDFCFPFVNWTSNNVERHKNLTYCIDGNPIKDSNDNVLPFWQDMLNLILAKKPIITEELDDMKLQILKIGVNSNQVLWLQEILKLEYGFANPLLDGRFGSMTDKQVKEYQTANNLLVDGKVGKATTVDLIEKSADPAKWLRKLQILVAFE</sequence>
<dbReference type="Gene3D" id="1.10.101.10">
    <property type="entry name" value="PGBD-like superfamily/PGBD"/>
    <property type="match status" value="1"/>
</dbReference>
<protein>
    <submittedName>
        <fullName evidence="2">Putative peptidoglycan binding protein</fullName>
    </submittedName>
</protein>
<feature type="domain" description="Peptidoglycan binding-like" evidence="1">
    <location>
        <begin position="290"/>
        <end position="342"/>
    </location>
</feature>
<gene>
    <name evidence="2" type="ORF">TM448A00237_0026</name>
</gene>
<accession>A0A6H1ZE06</accession>
<dbReference type="EMBL" id="MT143990">
    <property type="protein sequence ID" value="QJA45420.1"/>
    <property type="molecule type" value="Genomic_DNA"/>
</dbReference>
<dbReference type="Pfam" id="PF01471">
    <property type="entry name" value="PG_binding_1"/>
    <property type="match status" value="1"/>
</dbReference>
<organism evidence="2">
    <name type="scientific">viral metagenome</name>
    <dbReference type="NCBI Taxonomy" id="1070528"/>
    <lineage>
        <taxon>unclassified sequences</taxon>
        <taxon>metagenomes</taxon>
        <taxon>organismal metagenomes</taxon>
    </lineage>
</organism>
<evidence type="ECO:0000313" key="2">
    <source>
        <dbReference type="EMBL" id="QJA45420.1"/>
    </source>
</evidence>
<dbReference type="SUPFAM" id="SSF47090">
    <property type="entry name" value="PGBD-like"/>
    <property type="match status" value="1"/>
</dbReference>
<name>A0A6H1ZE06_9ZZZZ</name>
<dbReference type="InterPro" id="IPR036366">
    <property type="entry name" value="PGBDSf"/>
</dbReference>
<reference evidence="2" key="1">
    <citation type="submission" date="2020-03" db="EMBL/GenBank/DDBJ databases">
        <title>The deep terrestrial virosphere.</title>
        <authorList>
            <person name="Holmfeldt K."/>
            <person name="Nilsson E."/>
            <person name="Simone D."/>
            <person name="Lopez-Fernandez M."/>
            <person name="Wu X."/>
            <person name="de Brujin I."/>
            <person name="Lundin D."/>
            <person name="Andersson A."/>
            <person name="Bertilsson S."/>
            <person name="Dopson M."/>
        </authorList>
    </citation>
    <scope>NUCLEOTIDE SEQUENCE</scope>
    <source>
        <strain evidence="2">TM448A00237</strain>
    </source>
</reference>